<reference evidence="1" key="2">
    <citation type="submission" date="2020-11" db="EMBL/GenBank/DDBJ databases">
        <authorList>
            <consortium name="DOE Joint Genome Institute"/>
            <person name="Kuo A."/>
            <person name="Miyauchi S."/>
            <person name="Kiss E."/>
            <person name="Drula E."/>
            <person name="Kohler A."/>
            <person name="Sanchez-Garcia M."/>
            <person name="Andreopoulos B."/>
            <person name="Barry K.W."/>
            <person name="Bonito G."/>
            <person name="Buee M."/>
            <person name="Carver A."/>
            <person name="Chen C."/>
            <person name="Cichocki N."/>
            <person name="Clum A."/>
            <person name="Culley D."/>
            <person name="Crous P.W."/>
            <person name="Fauchery L."/>
            <person name="Girlanda M."/>
            <person name="Hayes R."/>
            <person name="Keri Z."/>
            <person name="Labutti K."/>
            <person name="Lipzen A."/>
            <person name="Lombard V."/>
            <person name="Magnuson J."/>
            <person name="Maillard F."/>
            <person name="Morin E."/>
            <person name="Murat C."/>
            <person name="Nolan M."/>
            <person name="Ohm R."/>
            <person name="Pangilinan J."/>
            <person name="Pereira M."/>
            <person name="Perotto S."/>
            <person name="Peter M."/>
            <person name="Riley R."/>
            <person name="Sitrit Y."/>
            <person name="Stielow B."/>
            <person name="Szollosi G."/>
            <person name="Zifcakova L."/>
            <person name="Stursova M."/>
            <person name="Spatafora J.W."/>
            <person name="Tedersoo L."/>
            <person name="Vaario L.-M."/>
            <person name="Yamada A."/>
            <person name="Yan M."/>
            <person name="Wang P."/>
            <person name="Xu J."/>
            <person name="Bruns T."/>
            <person name="Baldrian P."/>
            <person name="Vilgalys R."/>
            <person name="Henrissat B."/>
            <person name="Grigoriev I.V."/>
            <person name="Hibbett D."/>
            <person name="Nagy L.G."/>
            <person name="Martin F.M."/>
        </authorList>
    </citation>
    <scope>NUCLEOTIDE SEQUENCE</scope>
    <source>
        <strain evidence="1">UH-Tt-Lm1</strain>
    </source>
</reference>
<accession>A0A9P6L6R8</accession>
<name>A0A9P6L6R8_9AGAM</name>
<protein>
    <submittedName>
        <fullName evidence="1">Uncharacterized protein</fullName>
    </submittedName>
</protein>
<sequence length="180" mass="20055">PPVYDPGTGPRVKSMGEFLRSSFASEPTLDDELCAEFAQEEMLEMLREVLPEEMALCVWYNKSRRRSRVCPACWRIFQTGDVLSSPLRGLELPRIPHKVYPELVAEQGISGLCSTVCFVLASIKYPEAIRLIFGRSAAEMEEITWECLNAAAGTDVEPDDGGLSLILRMTRLDDLGLGEL</sequence>
<comment type="caution">
    <text evidence="1">The sequence shown here is derived from an EMBL/GenBank/DDBJ whole genome shotgun (WGS) entry which is preliminary data.</text>
</comment>
<dbReference type="EMBL" id="WIUZ02000008">
    <property type="protein sequence ID" value="KAF9784674.1"/>
    <property type="molecule type" value="Genomic_DNA"/>
</dbReference>
<evidence type="ECO:0000313" key="2">
    <source>
        <dbReference type="Proteomes" id="UP000736335"/>
    </source>
</evidence>
<evidence type="ECO:0000313" key="1">
    <source>
        <dbReference type="EMBL" id="KAF9784674.1"/>
    </source>
</evidence>
<feature type="non-terminal residue" evidence="1">
    <location>
        <position position="1"/>
    </location>
</feature>
<proteinExistence type="predicted"/>
<gene>
    <name evidence="1" type="ORF">BJ322DRAFT_984588</name>
</gene>
<dbReference type="OrthoDB" id="3153997at2759"/>
<reference evidence="1" key="1">
    <citation type="journal article" date="2020" name="Nat. Commun.">
        <title>Large-scale genome sequencing of mycorrhizal fungi provides insights into the early evolution of symbiotic traits.</title>
        <authorList>
            <person name="Miyauchi S."/>
            <person name="Kiss E."/>
            <person name="Kuo A."/>
            <person name="Drula E."/>
            <person name="Kohler A."/>
            <person name="Sanchez-Garcia M."/>
            <person name="Morin E."/>
            <person name="Andreopoulos B."/>
            <person name="Barry K.W."/>
            <person name="Bonito G."/>
            <person name="Buee M."/>
            <person name="Carver A."/>
            <person name="Chen C."/>
            <person name="Cichocki N."/>
            <person name="Clum A."/>
            <person name="Culley D."/>
            <person name="Crous P.W."/>
            <person name="Fauchery L."/>
            <person name="Girlanda M."/>
            <person name="Hayes R.D."/>
            <person name="Keri Z."/>
            <person name="LaButti K."/>
            <person name="Lipzen A."/>
            <person name="Lombard V."/>
            <person name="Magnuson J."/>
            <person name="Maillard F."/>
            <person name="Murat C."/>
            <person name="Nolan M."/>
            <person name="Ohm R.A."/>
            <person name="Pangilinan J."/>
            <person name="Pereira M.F."/>
            <person name="Perotto S."/>
            <person name="Peter M."/>
            <person name="Pfister S."/>
            <person name="Riley R."/>
            <person name="Sitrit Y."/>
            <person name="Stielow J.B."/>
            <person name="Szollosi G."/>
            <person name="Zifcakova L."/>
            <person name="Stursova M."/>
            <person name="Spatafora J.W."/>
            <person name="Tedersoo L."/>
            <person name="Vaario L.M."/>
            <person name="Yamada A."/>
            <person name="Yan M."/>
            <person name="Wang P."/>
            <person name="Xu J."/>
            <person name="Bruns T."/>
            <person name="Baldrian P."/>
            <person name="Vilgalys R."/>
            <person name="Dunand C."/>
            <person name="Henrissat B."/>
            <person name="Grigoriev I.V."/>
            <person name="Hibbett D."/>
            <person name="Nagy L.G."/>
            <person name="Martin F.M."/>
        </authorList>
    </citation>
    <scope>NUCLEOTIDE SEQUENCE</scope>
    <source>
        <strain evidence="1">UH-Tt-Lm1</strain>
    </source>
</reference>
<keyword evidence="2" id="KW-1185">Reference proteome</keyword>
<organism evidence="1 2">
    <name type="scientific">Thelephora terrestris</name>
    <dbReference type="NCBI Taxonomy" id="56493"/>
    <lineage>
        <taxon>Eukaryota</taxon>
        <taxon>Fungi</taxon>
        <taxon>Dikarya</taxon>
        <taxon>Basidiomycota</taxon>
        <taxon>Agaricomycotina</taxon>
        <taxon>Agaricomycetes</taxon>
        <taxon>Thelephorales</taxon>
        <taxon>Thelephoraceae</taxon>
        <taxon>Thelephora</taxon>
    </lineage>
</organism>
<feature type="non-terminal residue" evidence="1">
    <location>
        <position position="180"/>
    </location>
</feature>
<dbReference type="AlphaFoldDB" id="A0A9P6L6R8"/>
<dbReference type="Proteomes" id="UP000736335">
    <property type="component" value="Unassembled WGS sequence"/>
</dbReference>